<dbReference type="OrthoDB" id="46180at2759"/>
<accession>A0A1E7FYU5</accession>
<dbReference type="KEGG" id="fcy:FRACYDRAFT_233491"/>
<feature type="compositionally biased region" description="Polar residues" evidence="1">
    <location>
        <begin position="135"/>
        <end position="149"/>
    </location>
</feature>
<evidence type="ECO:0000256" key="1">
    <source>
        <dbReference type="SAM" id="MobiDB-lite"/>
    </source>
</evidence>
<reference evidence="2 3" key="1">
    <citation type="submission" date="2016-09" db="EMBL/GenBank/DDBJ databases">
        <title>Extensive genetic diversity and differential bi-allelic expression allows diatom success in the polar Southern Ocean.</title>
        <authorList>
            <consortium name="DOE Joint Genome Institute"/>
            <person name="Mock T."/>
            <person name="Otillar R.P."/>
            <person name="Strauss J."/>
            <person name="Dupont C."/>
            <person name="Frickenhaus S."/>
            <person name="Maumus F."/>
            <person name="Mcmullan M."/>
            <person name="Sanges R."/>
            <person name="Schmutz J."/>
            <person name="Toseland A."/>
            <person name="Valas R."/>
            <person name="Veluchamy A."/>
            <person name="Ward B.J."/>
            <person name="Allen A."/>
            <person name="Barry K."/>
            <person name="Falciatore A."/>
            <person name="Ferrante M."/>
            <person name="Fortunato A.E."/>
            <person name="Gloeckner G."/>
            <person name="Gruber A."/>
            <person name="Hipkin R."/>
            <person name="Janech M."/>
            <person name="Kroth P."/>
            <person name="Leese F."/>
            <person name="Lindquist E."/>
            <person name="Lyon B.R."/>
            <person name="Martin J."/>
            <person name="Mayer C."/>
            <person name="Parker M."/>
            <person name="Quesneville H."/>
            <person name="Raymond J."/>
            <person name="Uhlig C."/>
            <person name="Valentin K.U."/>
            <person name="Worden A.Z."/>
            <person name="Armbrust E.V."/>
            <person name="Bowler C."/>
            <person name="Green B."/>
            <person name="Moulton V."/>
            <person name="Van Oosterhout C."/>
            <person name="Grigoriev I."/>
        </authorList>
    </citation>
    <scope>NUCLEOTIDE SEQUENCE [LARGE SCALE GENOMIC DNA]</scope>
    <source>
        <strain evidence="2 3">CCMP1102</strain>
    </source>
</reference>
<evidence type="ECO:0000313" key="3">
    <source>
        <dbReference type="Proteomes" id="UP000095751"/>
    </source>
</evidence>
<dbReference type="AlphaFoldDB" id="A0A1E7FYU5"/>
<gene>
    <name evidence="2" type="ORF">FRACYDRAFT_233491</name>
</gene>
<keyword evidence="3" id="KW-1185">Reference proteome</keyword>
<name>A0A1E7FYU5_9STRA</name>
<dbReference type="InParanoid" id="A0A1E7FYU5"/>
<feature type="region of interest" description="Disordered" evidence="1">
    <location>
        <begin position="117"/>
        <end position="150"/>
    </location>
</feature>
<proteinExistence type="predicted"/>
<evidence type="ECO:0000313" key="2">
    <source>
        <dbReference type="EMBL" id="OEU23320.1"/>
    </source>
</evidence>
<sequence>MSNESSSSNDKKEQNATSSSSTSSWFGSLLSLKQQWEEFDDGQRINRLKACQILDEILNNCQQKQIAQQQQQQNPSQQQQQSSQQQQNDDVDDPIESVSIGLRNMKYFGWRGILSSKKSADTDTDTDEITKIQDENGNSNASTNGNEITNNDEHEKNQLLFHSKIRQSCSREQHAVWACRSVSTGCGKDLSQLKRCFEDIDTDTDTEIEKLPPHYRILTAPYTNYEGIVEKTEEEAQAQSLATMTTTTTSVDNSKSLSSSLASLKQRIPCYDIQRQLGSCVTINGKQLLERKQKREENNK</sequence>
<feature type="region of interest" description="Disordered" evidence="1">
    <location>
        <begin position="1"/>
        <end position="25"/>
    </location>
</feature>
<dbReference type="Proteomes" id="UP000095751">
    <property type="component" value="Unassembled WGS sequence"/>
</dbReference>
<feature type="region of interest" description="Disordered" evidence="1">
    <location>
        <begin position="68"/>
        <end position="94"/>
    </location>
</feature>
<protein>
    <submittedName>
        <fullName evidence="2">Uncharacterized protein</fullName>
    </submittedName>
</protein>
<dbReference type="EMBL" id="KV784353">
    <property type="protein sequence ID" value="OEU23320.1"/>
    <property type="molecule type" value="Genomic_DNA"/>
</dbReference>
<organism evidence="2 3">
    <name type="scientific">Fragilariopsis cylindrus CCMP1102</name>
    <dbReference type="NCBI Taxonomy" id="635003"/>
    <lineage>
        <taxon>Eukaryota</taxon>
        <taxon>Sar</taxon>
        <taxon>Stramenopiles</taxon>
        <taxon>Ochrophyta</taxon>
        <taxon>Bacillariophyta</taxon>
        <taxon>Bacillariophyceae</taxon>
        <taxon>Bacillariophycidae</taxon>
        <taxon>Bacillariales</taxon>
        <taxon>Bacillariaceae</taxon>
        <taxon>Fragilariopsis</taxon>
    </lineage>
</organism>
<feature type="compositionally biased region" description="Low complexity" evidence="1">
    <location>
        <begin position="68"/>
        <end position="87"/>
    </location>
</feature>